<protein>
    <submittedName>
        <fullName evidence="1">Uncharacterized protein</fullName>
    </submittedName>
</protein>
<evidence type="ECO:0000313" key="1">
    <source>
        <dbReference type="EMBL" id="KKL22353.1"/>
    </source>
</evidence>
<proteinExistence type="predicted"/>
<feature type="non-terminal residue" evidence="1">
    <location>
        <position position="1"/>
    </location>
</feature>
<sequence>VLLNSFFKSLNNNNNLFFSFSLKNSSSKDLSTKIDAIPAEVTLQDTYFYELRSRGSNTCD</sequence>
<accession>A0A0F9EED4</accession>
<comment type="caution">
    <text evidence="1">The sequence shown here is derived from an EMBL/GenBank/DDBJ whole genome shotgun (WGS) entry which is preliminary data.</text>
</comment>
<organism evidence="1">
    <name type="scientific">marine sediment metagenome</name>
    <dbReference type="NCBI Taxonomy" id="412755"/>
    <lineage>
        <taxon>unclassified sequences</taxon>
        <taxon>metagenomes</taxon>
        <taxon>ecological metagenomes</taxon>
    </lineage>
</organism>
<reference evidence="1" key="1">
    <citation type="journal article" date="2015" name="Nature">
        <title>Complex archaea that bridge the gap between prokaryotes and eukaryotes.</title>
        <authorList>
            <person name="Spang A."/>
            <person name="Saw J.H."/>
            <person name="Jorgensen S.L."/>
            <person name="Zaremba-Niedzwiedzka K."/>
            <person name="Martijn J."/>
            <person name="Lind A.E."/>
            <person name="van Eijk R."/>
            <person name="Schleper C."/>
            <person name="Guy L."/>
            <person name="Ettema T.J."/>
        </authorList>
    </citation>
    <scope>NUCLEOTIDE SEQUENCE</scope>
</reference>
<dbReference type="EMBL" id="LAZR01037386">
    <property type="protein sequence ID" value="KKL22353.1"/>
    <property type="molecule type" value="Genomic_DNA"/>
</dbReference>
<name>A0A0F9EED4_9ZZZZ</name>
<dbReference type="AlphaFoldDB" id="A0A0F9EED4"/>
<gene>
    <name evidence="1" type="ORF">LCGC14_2436280</name>
</gene>